<dbReference type="InterPro" id="IPR051913">
    <property type="entry name" value="GH2_Domain-Containing"/>
</dbReference>
<feature type="domain" description="Glycoside hydrolase family 2 catalytic" evidence="1">
    <location>
        <begin position="7"/>
        <end position="190"/>
    </location>
</feature>
<dbReference type="GO" id="GO:0004553">
    <property type="term" value="F:hydrolase activity, hydrolyzing O-glycosyl compounds"/>
    <property type="evidence" value="ECO:0007669"/>
    <property type="project" value="InterPro"/>
</dbReference>
<dbReference type="Gene3D" id="3.20.20.80">
    <property type="entry name" value="Glycosidases"/>
    <property type="match status" value="1"/>
</dbReference>
<evidence type="ECO:0000313" key="2">
    <source>
        <dbReference type="EMBL" id="MPN06896.1"/>
    </source>
</evidence>
<dbReference type="InterPro" id="IPR017853">
    <property type="entry name" value="GH"/>
</dbReference>
<dbReference type="EMBL" id="VSSQ01052842">
    <property type="protein sequence ID" value="MPN06896.1"/>
    <property type="molecule type" value="Genomic_DNA"/>
</dbReference>
<name>A0A645EZP0_9ZZZZ</name>
<dbReference type="PANTHER" id="PTHR42732:SF3">
    <property type="entry name" value="HYDROLASE"/>
    <property type="match status" value="1"/>
</dbReference>
<dbReference type="AlphaFoldDB" id="A0A645EZP0"/>
<dbReference type="PANTHER" id="PTHR42732">
    <property type="entry name" value="BETA-GALACTOSIDASE"/>
    <property type="match status" value="1"/>
</dbReference>
<dbReference type="Pfam" id="PF02836">
    <property type="entry name" value="Glyco_hydro_2_C"/>
    <property type="match status" value="1"/>
</dbReference>
<dbReference type="SUPFAM" id="SSF51445">
    <property type="entry name" value="(Trans)glycosidases"/>
    <property type="match status" value="1"/>
</dbReference>
<reference evidence="2" key="1">
    <citation type="submission" date="2019-08" db="EMBL/GenBank/DDBJ databases">
        <authorList>
            <person name="Kucharzyk K."/>
            <person name="Murdoch R.W."/>
            <person name="Higgins S."/>
            <person name="Loffler F."/>
        </authorList>
    </citation>
    <scope>NUCLEOTIDE SEQUENCE</scope>
</reference>
<dbReference type="InterPro" id="IPR006103">
    <property type="entry name" value="Glyco_hydro_2_cat"/>
</dbReference>
<organism evidence="2">
    <name type="scientific">bioreactor metagenome</name>
    <dbReference type="NCBI Taxonomy" id="1076179"/>
    <lineage>
        <taxon>unclassified sequences</taxon>
        <taxon>metagenomes</taxon>
        <taxon>ecological metagenomes</taxon>
    </lineage>
</organism>
<proteinExistence type="predicted"/>
<comment type="caution">
    <text evidence="2">The sequence shown here is derived from an EMBL/GenBank/DDBJ whole genome shotgun (WGS) entry which is preliminary data.</text>
</comment>
<dbReference type="GO" id="GO:0005975">
    <property type="term" value="P:carbohydrate metabolic process"/>
    <property type="evidence" value="ECO:0007669"/>
    <property type="project" value="InterPro"/>
</dbReference>
<accession>A0A645EZP0</accession>
<evidence type="ECO:0000259" key="1">
    <source>
        <dbReference type="Pfam" id="PF02836"/>
    </source>
</evidence>
<protein>
    <recommendedName>
        <fullName evidence="1">Glycoside hydrolase family 2 catalytic domain-containing protein</fullName>
    </recommendedName>
</protein>
<gene>
    <name evidence="2" type="ORF">SDC9_154153</name>
</gene>
<sequence>MTAPSDEALENDILLSKAAGFNGARLHQKVFEERFLYHADRLGYLVWGEYGDWGMQFAPMTVPNPEFNQPFAAMFAQWSEALARDFNHPSIIGWCPLNETSRRKEDIYQALVDVTAGLYNFTKLADPTRPVLDVSGYCHCVHNADVCDSHDYTQDVEKFKTEMENFFMNSTECINSVAYAGQPYFCSEFGGIKWNPAMLENTGESWGYGDAPRNLEEFYARFAGLCGVQLDNPELFGYCYTQLTDVFQEQNGVYNFDRTPKFPVEPLREAQIRTAAIEKK</sequence>